<evidence type="ECO:0000313" key="2">
    <source>
        <dbReference type="Proteomes" id="UP001623041"/>
    </source>
</evidence>
<evidence type="ECO:0008006" key="3">
    <source>
        <dbReference type="Google" id="ProtNLM"/>
    </source>
</evidence>
<gene>
    <name evidence="1" type="ORF">ACJEBI_13750</name>
</gene>
<evidence type="ECO:0000313" key="1">
    <source>
        <dbReference type="EMBL" id="MFK9092545.1"/>
    </source>
</evidence>
<name>A0ABW8RGF4_9BACI</name>
<comment type="caution">
    <text evidence="1">The sequence shown here is derived from an EMBL/GenBank/DDBJ whole genome shotgun (WGS) entry which is preliminary data.</text>
</comment>
<accession>A0ABW8RGF4</accession>
<sequence length="341" mass="39051">MSYIIQSTEKVRSIGSEYETKALLYLMNFRLDSNEINYYVIDFFNDLTGMSSMGDKLWDIQSKASKNTNAKALGREMVTLFKNYMSSLTFNHYILFVGGLTKTIRIDNNKNFFGIENVTEKALKSITLGLKEESQSKTYIDSTQVTDVNIENFLKVVQIVVDDKKNSEYVKSIIKTSVKLLPSDEVLDSIFDEIKDKQSLKKNSIVENIVINTSHEALNYSRHLTGEEIRLMAISRIINRNPLDTGVPASFYDIIRDLPIHKKKDYVLNGQIGVAKVISNKNNIDNFWRFFENVYFVTLENPDVNVNAIFDKLDKNLMGNCPEFDLISIKYFIATVKDGIL</sequence>
<dbReference type="RefSeq" id="WP_406581121.1">
    <property type="nucleotide sequence ID" value="NZ_JBJHQH010000009.1"/>
</dbReference>
<protein>
    <recommendedName>
        <fullName evidence="3">DUF4297 domain-containing protein</fullName>
    </recommendedName>
</protein>
<proteinExistence type="predicted"/>
<organism evidence="1 2">
    <name type="scientific">Bacillus salipaludis</name>
    <dbReference type="NCBI Taxonomy" id="2547811"/>
    <lineage>
        <taxon>Bacteria</taxon>
        <taxon>Bacillati</taxon>
        <taxon>Bacillota</taxon>
        <taxon>Bacilli</taxon>
        <taxon>Bacillales</taxon>
        <taxon>Bacillaceae</taxon>
        <taxon>Bacillus</taxon>
    </lineage>
</organism>
<reference evidence="1 2" key="1">
    <citation type="submission" date="2024-11" db="EMBL/GenBank/DDBJ databases">
        <authorList>
            <person name="Lucas J.A."/>
        </authorList>
    </citation>
    <scope>NUCLEOTIDE SEQUENCE [LARGE SCALE GENOMIC DNA]</scope>
    <source>
        <strain evidence="1 2">Z 5.4</strain>
    </source>
</reference>
<keyword evidence="2" id="KW-1185">Reference proteome</keyword>
<dbReference type="EMBL" id="JBJHQH010000009">
    <property type="protein sequence ID" value="MFK9092545.1"/>
    <property type="molecule type" value="Genomic_DNA"/>
</dbReference>
<dbReference type="Proteomes" id="UP001623041">
    <property type="component" value="Unassembled WGS sequence"/>
</dbReference>